<dbReference type="Pfam" id="PF03828">
    <property type="entry name" value="PAP_assoc"/>
    <property type="match status" value="1"/>
</dbReference>
<dbReference type="SUPFAM" id="SSF81301">
    <property type="entry name" value="Nucleotidyltransferase"/>
    <property type="match status" value="1"/>
</dbReference>
<dbReference type="GO" id="GO:0043634">
    <property type="term" value="P:polyadenylation-dependent ncRNA catabolic process"/>
    <property type="evidence" value="ECO:0007669"/>
    <property type="project" value="TreeGrafter"/>
</dbReference>
<evidence type="ECO:0000256" key="2">
    <source>
        <dbReference type="ARBA" id="ARBA00012388"/>
    </source>
</evidence>
<dbReference type="GO" id="GO:1990817">
    <property type="term" value="F:poly(A) RNA polymerase activity"/>
    <property type="evidence" value="ECO:0007669"/>
    <property type="project" value="UniProtKB-EC"/>
</dbReference>
<dbReference type="GO" id="GO:0003729">
    <property type="term" value="F:mRNA binding"/>
    <property type="evidence" value="ECO:0007669"/>
    <property type="project" value="TreeGrafter"/>
</dbReference>
<dbReference type="SUPFAM" id="SSF81631">
    <property type="entry name" value="PAP/OAS1 substrate-binding domain"/>
    <property type="match status" value="1"/>
</dbReference>
<reference evidence="8 9" key="1">
    <citation type="journal article" date="2018" name="MBio">
        <title>Comparative Genomics Reveals the Core Gene Toolbox for the Fungus-Insect Symbiosis.</title>
        <authorList>
            <person name="Wang Y."/>
            <person name="Stata M."/>
            <person name="Wang W."/>
            <person name="Stajich J.E."/>
            <person name="White M.M."/>
            <person name="Moncalvo J.M."/>
        </authorList>
    </citation>
    <scope>NUCLEOTIDE SEQUENCE [LARGE SCALE GENOMIC DNA]</scope>
    <source>
        <strain evidence="8 9">SWE-8-4</strain>
    </source>
</reference>
<gene>
    <name evidence="8" type="ORF">BB561_001530</name>
</gene>
<dbReference type="GO" id="GO:0046872">
    <property type="term" value="F:metal ion binding"/>
    <property type="evidence" value="ECO:0007669"/>
    <property type="project" value="UniProtKB-KW"/>
</dbReference>
<keyword evidence="3" id="KW-0479">Metal-binding</keyword>
<feature type="domain" description="PAP-associated" evidence="6">
    <location>
        <begin position="321"/>
        <end position="382"/>
    </location>
</feature>
<dbReference type="GO" id="GO:0010605">
    <property type="term" value="P:negative regulation of macromolecule metabolic process"/>
    <property type="evidence" value="ECO:0007669"/>
    <property type="project" value="UniProtKB-ARBA"/>
</dbReference>
<keyword evidence="9" id="KW-1185">Reference proteome</keyword>
<dbReference type="InterPro" id="IPR054708">
    <property type="entry name" value="MTPAP-like_central"/>
</dbReference>
<dbReference type="CDD" id="cd05402">
    <property type="entry name" value="NT_PAP_TUTase"/>
    <property type="match status" value="1"/>
</dbReference>
<feature type="compositionally biased region" description="Basic residues" evidence="5">
    <location>
        <begin position="593"/>
        <end position="607"/>
    </location>
</feature>
<dbReference type="InterPro" id="IPR045862">
    <property type="entry name" value="Trf4-like"/>
</dbReference>
<protein>
    <recommendedName>
        <fullName evidence="2">polynucleotide adenylyltransferase</fullName>
        <ecNumber evidence="2">2.7.7.19</ecNumber>
    </recommendedName>
</protein>
<keyword evidence="4" id="KW-0460">Magnesium</keyword>
<evidence type="ECO:0000256" key="4">
    <source>
        <dbReference type="ARBA" id="ARBA00022842"/>
    </source>
</evidence>
<organism evidence="8 9">
    <name type="scientific">Smittium simulii</name>
    <dbReference type="NCBI Taxonomy" id="133385"/>
    <lineage>
        <taxon>Eukaryota</taxon>
        <taxon>Fungi</taxon>
        <taxon>Fungi incertae sedis</taxon>
        <taxon>Zoopagomycota</taxon>
        <taxon>Kickxellomycotina</taxon>
        <taxon>Harpellomycetes</taxon>
        <taxon>Harpellales</taxon>
        <taxon>Legeriomycetaceae</taxon>
        <taxon>Smittium</taxon>
    </lineage>
</organism>
<dbReference type="Gene3D" id="3.30.460.10">
    <property type="entry name" value="Beta Polymerase, domain 2"/>
    <property type="match status" value="1"/>
</dbReference>
<dbReference type="Proteomes" id="UP000245383">
    <property type="component" value="Unassembled WGS sequence"/>
</dbReference>
<dbReference type="STRING" id="133385.A0A2T9YU83"/>
<dbReference type="GO" id="GO:0031123">
    <property type="term" value="P:RNA 3'-end processing"/>
    <property type="evidence" value="ECO:0007669"/>
    <property type="project" value="TreeGrafter"/>
</dbReference>
<accession>A0A2T9YU83</accession>
<evidence type="ECO:0000259" key="7">
    <source>
        <dbReference type="Pfam" id="PF22600"/>
    </source>
</evidence>
<comment type="caution">
    <text evidence="8">The sequence shown here is derived from an EMBL/GenBank/DDBJ whole genome shotgun (WGS) entry which is preliminary data.</text>
</comment>
<dbReference type="Gene3D" id="1.10.1410.10">
    <property type="match status" value="1"/>
</dbReference>
<evidence type="ECO:0000313" key="9">
    <source>
        <dbReference type="Proteomes" id="UP000245383"/>
    </source>
</evidence>
<dbReference type="GO" id="GO:0005730">
    <property type="term" value="C:nucleolus"/>
    <property type="evidence" value="ECO:0007669"/>
    <property type="project" value="TreeGrafter"/>
</dbReference>
<dbReference type="PANTHER" id="PTHR23092:SF15">
    <property type="entry name" value="INACTIVE NON-CANONICAL POLY(A) RNA POLYMERASE PROTEIN TRF4-2-RELATED"/>
    <property type="match status" value="1"/>
</dbReference>
<evidence type="ECO:0000313" key="8">
    <source>
        <dbReference type="EMBL" id="PVU95888.1"/>
    </source>
</evidence>
<comment type="similarity">
    <text evidence="1">Belongs to the DNA polymerase type-B-like family.</text>
</comment>
<sequence length="607" mass="68782">MNLDKADFISFDNSFSSDSELSAAEIKDLQNSPLSSNKRKFSQFKETDLEYVSSDSELKNTSLHQANNIQNNQTKKQADSYLLGYDGQKLPPWLNSSNTKFSPNKSVTEILNDEVKSFVNYINPTTEEHAIRGWVLEKLKRALSTIFKKSEQKRIEVICFGSYMTGLYLPSSDLDVSVCVISTTTNQLCKEYEEKFSKKKLLFSISLALRKAKFSNFCEVIASARVPIVKTVELSSKISIDISVNALGGLNAASMVNDYLNHQFPVVLRGLSMIIKVFLHQRHMNEVYSGGLGSFAVVMMLISFLQLHPKIQSGAINPEKNMGILLCEFFELYGKRFNYDSVGIVIRNGGKYIKKPVSYERDKGYSRPTQRLYLEDPGDTTNDITKGTYGMNRIRQMFSGAFDLLTGSMFKYHQVCKYGKSLSELNDQPNTKNEYHIRFSSKKKDSGGRNTNKVVKSDNSQYNVGLPASFLSCVISISNQIIKKRRDIASLFYSNVFQNELGVTFNPEFVNTTADNGLLHQNFNHEIRGNSDFKNVTNTSLKEMNINFVVPRSPEYIEDFDSTEEFSSVFDSKPSYDLANKNRERVADQTNLAKKKQTSATTTKHRR</sequence>
<evidence type="ECO:0000256" key="5">
    <source>
        <dbReference type="SAM" id="MobiDB-lite"/>
    </source>
</evidence>
<dbReference type="GO" id="GO:0031499">
    <property type="term" value="C:TRAMP complex"/>
    <property type="evidence" value="ECO:0007669"/>
    <property type="project" value="TreeGrafter"/>
</dbReference>
<dbReference type="OrthoDB" id="273917at2759"/>
<dbReference type="Pfam" id="PF22600">
    <property type="entry name" value="MTPAP-like_central"/>
    <property type="match status" value="1"/>
</dbReference>
<dbReference type="EMBL" id="MBFR01000045">
    <property type="protein sequence ID" value="PVU95888.1"/>
    <property type="molecule type" value="Genomic_DNA"/>
</dbReference>
<feature type="domain" description="Poly(A) RNA polymerase mitochondrial-like central palm" evidence="7">
    <location>
        <begin position="111"/>
        <end position="259"/>
    </location>
</feature>
<dbReference type="InterPro" id="IPR002058">
    <property type="entry name" value="PAP_assoc"/>
</dbReference>
<dbReference type="PANTHER" id="PTHR23092">
    <property type="entry name" value="POLY(A) RNA POLYMERASE"/>
    <property type="match status" value="1"/>
</dbReference>
<dbReference type="AlphaFoldDB" id="A0A2T9YU83"/>
<evidence type="ECO:0000259" key="6">
    <source>
        <dbReference type="Pfam" id="PF03828"/>
    </source>
</evidence>
<dbReference type="InterPro" id="IPR043519">
    <property type="entry name" value="NT_sf"/>
</dbReference>
<feature type="region of interest" description="Disordered" evidence="5">
    <location>
        <begin position="580"/>
        <end position="607"/>
    </location>
</feature>
<evidence type="ECO:0000256" key="1">
    <source>
        <dbReference type="ARBA" id="ARBA00008593"/>
    </source>
</evidence>
<proteinExistence type="inferred from homology"/>
<evidence type="ECO:0000256" key="3">
    <source>
        <dbReference type="ARBA" id="ARBA00022723"/>
    </source>
</evidence>
<dbReference type="EC" id="2.7.7.19" evidence="2"/>
<name>A0A2T9YU83_9FUNG</name>